<evidence type="ECO:0000256" key="2">
    <source>
        <dbReference type="ARBA" id="ARBA00022525"/>
    </source>
</evidence>
<accession>A0A7K1FHI9</accession>
<evidence type="ECO:0000313" key="9">
    <source>
        <dbReference type="Proteomes" id="UP000460221"/>
    </source>
</evidence>
<feature type="domain" description="DUF1565" evidence="6">
    <location>
        <begin position="349"/>
        <end position="388"/>
    </location>
</feature>
<dbReference type="SUPFAM" id="SSF51126">
    <property type="entry name" value="Pectin lyase-like"/>
    <property type="match status" value="1"/>
</dbReference>
<feature type="domain" description="Right handed beta helix" evidence="7">
    <location>
        <begin position="538"/>
        <end position="698"/>
    </location>
</feature>
<evidence type="ECO:0000256" key="4">
    <source>
        <dbReference type="SAM" id="MobiDB-lite"/>
    </source>
</evidence>
<dbReference type="InterPro" id="IPR039448">
    <property type="entry name" value="Beta_helix"/>
</dbReference>
<sequence>MTSGRHRIRRRFAGAGAAALVAVAGVVVATAVALPPAAGAAPGGWTQVAADDFNRTVASGWGKAEKGGSYRTYGGLRTGVISGAGGIQVGPGTSGEVRLPSVNESDVLVGAVFSIDDITTGAFGVHQVVQARTTDKSAYRGRLKVSAGGVLTVGLSRMVAGTDLGLASVRLPDRLTSGAKARLELQVTGTDPVRLQVRAWLDGDSAPGWQIDTTDSSSARLTGLGTIGLWTYVSGGSAGSAIVRTDRFEAYAPSDDPAPTTAAPTTATPRTTATTSNAPTTTSKPTTTTSSTTSKPTTTTSTTTTSTTTTSTPAPAPSPGTGSSGAAGSLAVGAANYPVPSGAVFVSTKGSDSAAGTESAPLRTVTAAVDKVRTGGTVVVRGGTYNESVTIDRTVTVQAYPKEAVWFDGSLPVTGWSKSGSSWVSSGWTAQFDRSTSYTRGDRSDRFLDPDHPLAAWPDQVWIGSKALRQVSSASAVVAGTFYVDYNSDTLRIGSDPGGQEVRSSNKHQAFYVTGDDVTLQGFGVRRYATPIPDSGAVRMGKAGGTVRNLVISDNATIGLSVRGDDQTVQNVTVVRNGMLGIGGNAAYGLRITDSIVQDNNLEEFKPAPVSGGIKITRSRDVSFIGNDVSRNLSAGIWCDESCYDITVVDNIANDNSTTGIQLEISELAVVANNQTIGNNIGIQIINTGGVRIFNNEIGDSTQFGIKLAHDQRRNANTSLAGHDPQRPNPDPTVPWIIKNITVSNNVFGTGGLYQFYALDGKSNVSADAMKITITGNLFNEWHAKGDTKMVGWGGGDNVTVTNYNAPDELADAKNSSWKNVGVDPGHSVADAMPSASKSGSVAVGLPSDIAALLGQPAGARKLGRF</sequence>
<gene>
    <name evidence="8" type="ORF">GIS00_02185</name>
</gene>
<feature type="compositionally biased region" description="Low complexity" evidence="4">
    <location>
        <begin position="257"/>
        <end position="325"/>
    </location>
</feature>
<dbReference type="PANTHER" id="PTHR40088:SF2">
    <property type="entry name" value="SECRETED SUGAR HYDROLASE"/>
    <property type="match status" value="1"/>
</dbReference>
<evidence type="ECO:0000256" key="3">
    <source>
        <dbReference type="ARBA" id="ARBA00022729"/>
    </source>
</evidence>
<evidence type="ECO:0000256" key="5">
    <source>
        <dbReference type="SAM" id="SignalP"/>
    </source>
</evidence>
<dbReference type="GO" id="GO:0005576">
    <property type="term" value="C:extracellular region"/>
    <property type="evidence" value="ECO:0007669"/>
    <property type="project" value="UniProtKB-SubCell"/>
</dbReference>
<keyword evidence="3 5" id="KW-0732">Signal</keyword>
<comment type="caution">
    <text evidence="8">The sequence shown here is derived from an EMBL/GenBank/DDBJ whole genome shotgun (WGS) entry which is preliminary data.</text>
</comment>
<dbReference type="PANTHER" id="PTHR40088">
    <property type="entry name" value="PECTATE LYASE (EUROFUNG)"/>
    <property type="match status" value="1"/>
</dbReference>
<feature type="signal peptide" evidence="5">
    <location>
        <begin position="1"/>
        <end position="40"/>
    </location>
</feature>
<dbReference type="SMART" id="SM00710">
    <property type="entry name" value="PbH1"/>
    <property type="match status" value="7"/>
</dbReference>
<evidence type="ECO:0000256" key="1">
    <source>
        <dbReference type="ARBA" id="ARBA00004613"/>
    </source>
</evidence>
<dbReference type="PROSITE" id="PS51318">
    <property type="entry name" value="TAT"/>
    <property type="match status" value="1"/>
</dbReference>
<dbReference type="EMBL" id="WLYK01000001">
    <property type="protein sequence ID" value="MTD12753.1"/>
    <property type="molecule type" value="Genomic_DNA"/>
</dbReference>
<dbReference type="AlphaFoldDB" id="A0A7K1FHI9"/>
<dbReference type="InterPro" id="IPR006311">
    <property type="entry name" value="TAT_signal"/>
</dbReference>
<dbReference type="InterPro" id="IPR011459">
    <property type="entry name" value="DUF1565"/>
</dbReference>
<comment type="subcellular location">
    <subcellularLocation>
        <location evidence="1">Secreted</location>
    </subcellularLocation>
</comment>
<protein>
    <submittedName>
        <fullName evidence="8">DUF1565 domain-containing protein</fullName>
    </submittedName>
</protein>
<evidence type="ECO:0000259" key="7">
    <source>
        <dbReference type="Pfam" id="PF13229"/>
    </source>
</evidence>
<evidence type="ECO:0000313" key="8">
    <source>
        <dbReference type="EMBL" id="MTD12753.1"/>
    </source>
</evidence>
<proteinExistence type="predicted"/>
<keyword evidence="9" id="KW-1185">Reference proteome</keyword>
<dbReference type="Pfam" id="PF07602">
    <property type="entry name" value="DUF1565"/>
    <property type="match status" value="1"/>
</dbReference>
<keyword evidence="2" id="KW-0964">Secreted</keyword>
<name>A0A7K1FHI9_9ACTN</name>
<reference evidence="8 9" key="1">
    <citation type="submission" date="2019-11" db="EMBL/GenBank/DDBJ databases">
        <authorList>
            <person name="Jiang L.-Q."/>
        </authorList>
    </citation>
    <scope>NUCLEOTIDE SEQUENCE [LARGE SCALE GENOMIC DNA]</scope>
    <source>
        <strain evidence="8 9">YIM 132087</strain>
    </source>
</reference>
<dbReference type="Proteomes" id="UP000460221">
    <property type="component" value="Unassembled WGS sequence"/>
</dbReference>
<dbReference type="InterPro" id="IPR012334">
    <property type="entry name" value="Pectin_lyas_fold"/>
</dbReference>
<dbReference type="Pfam" id="PF13229">
    <property type="entry name" value="Beta_helix"/>
    <property type="match status" value="1"/>
</dbReference>
<dbReference type="InterPro" id="IPR006626">
    <property type="entry name" value="PbH1"/>
</dbReference>
<dbReference type="InterPro" id="IPR052052">
    <property type="entry name" value="Polysaccharide_Lyase_9"/>
</dbReference>
<feature type="region of interest" description="Disordered" evidence="4">
    <location>
        <begin position="251"/>
        <end position="325"/>
    </location>
</feature>
<dbReference type="Gene3D" id="2.160.20.10">
    <property type="entry name" value="Single-stranded right-handed beta-helix, Pectin lyase-like"/>
    <property type="match status" value="2"/>
</dbReference>
<feature type="chain" id="PRO_5029497822" evidence="5">
    <location>
        <begin position="41"/>
        <end position="866"/>
    </location>
</feature>
<dbReference type="GO" id="GO:0016837">
    <property type="term" value="F:carbon-oxygen lyase activity, acting on polysaccharides"/>
    <property type="evidence" value="ECO:0007669"/>
    <property type="project" value="TreeGrafter"/>
</dbReference>
<dbReference type="InterPro" id="IPR011050">
    <property type="entry name" value="Pectin_lyase_fold/virulence"/>
</dbReference>
<dbReference type="RefSeq" id="WP_154766757.1">
    <property type="nucleotide sequence ID" value="NZ_WLYK01000001.1"/>
</dbReference>
<organism evidence="8 9">
    <name type="scientific">Nakamurella alba</name>
    <dbReference type="NCBI Taxonomy" id="2665158"/>
    <lineage>
        <taxon>Bacteria</taxon>
        <taxon>Bacillati</taxon>
        <taxon>Actinomycetota</taxon>
        <taxon>Actinomycetes</taxon>
        <taxon>Nakamurellales</taxon>
        <taxon>Nakamurellaceae</taxon>
        <taxon>Nakamurella</taxon>
    </lineage>
</organism>
<evidence type="ECO:0000259" key="6">
    <source>
        <dbReference type="Pfam" id="PF07602"/>
    </source>
</evidence>